<organism evidence="3 4">
    <name type="scientific">Thermovibrio guaymasensis</name>
    <dbReference type="NCBI Taxonomy" id="240167"/>
    <lineage>
        <taxon>Bacteria</taxon>
        <taxon>Pseudomonadati</taxon>
        <taxon>Aquificota</taxon>
        <taxon>Aquificia</taxon>
        <taxon>Desulfurobacteriales</taxon>
        <taxon>Desulfurobacteriaceae</taxon>
        <taxon>Thermovibrio</taxon>
    </lineage>
</organism>
<keyword evidence="2" id="KW-0812">Transmembrane</keyword>
<keyword evidence="1" id="KW-0175">Coiled coil</keyword>
<evidence type="ECO:0000313" key="3">
    <source>
        <dbReference type="EMBL" id="RKQ60439.1"/>
    </source>
</evidence>
<keyword evidence="2" id="KW-0472">Membrane</keyword>
<sequence>MVQLLLVLNLIAILILFLFLVNLYSLVKDLDERNEELEREIVKEMSTVSDLKTKVEQLEVKVSLLHKDLTKYREDLE</sequence>
<keyword evidence="4" id="KW-1185">Reference proteome</keyword>
<protein>
    <submittedName>
        <fullName evidence="3">Uncharacterized protein</fullName>
    </submittedName>
</protein>
<dbReference type="RefSeq" id="WP_121171668.1">
    <property type="nucleotide sequence ID" value="NZ_RBIE01000004.1"/>
</dbReference>
<name>A0A420W5W3_9BACT</name>
<reference evidence="3 4" key="1">
    <citation type="submission" date="2018-10" db="EMBL/GenBank/DDBJ databases">
        <title>Genomic Encyclopedia of Type Strains, Phase IV (KMG-IV): sequencing the most valuable type-strain genomes for metagenomic binning, comparative biology and taxonomic classification.</title>
        <authorList>
            <person name="Goeker M."/>
        </authorList>
    </citation>
    <scope>NUCLEOTIDE SEQUENCE [LARGE SCALE GENOMIC DNA]</scope>
    <source>
        <strain evidence="3 4">DSM 15521</strain>
    </source>
</reference>
<evidence type="ECO:0000256" key="1">
    <source>
        <dbReference type="SAM" id="Coils"/>
    </source>
</evidence>
<dbReference type="Proteomes" id="UP000280881">
    <property type="component" value="Unassembled WGS sequence"/>
</dbReference>
<proteinExistence type="predicted"/>
<accession>A0A420W5W3</accession>
<keyword evidence="2" id="KW-1133">Transmembrane helix</keyword>
<dbReference type="AlphaFoldDB" id="A0A420W5W3"/>
<feature type="coiled-coil region" evidence="1">
    <location>
        <begin position="20"/>
        <end position="75"/>
    </location>
</feature>
<comment type="caution">
    <text evidence="3">The sequence shown here is derived from an EMBL/GenBank/DDBJ whole genome shotgun (WGS) entry which is preliminary data.</text>
</comment>
<evidence type="ECO:0000313" key="4">
    <source>
        <dbReference type="Proteomes" id="UP000280881"/>
    </source>
</evidence>
<evidence type="ECO:0000256" key="2">
    <source>
        <dbReference type="SAM" id="Phobius"/>
    </source>
</evidence>
<dbReference type="EMBL" id="RBIE01000004">
    <property type="protein sequence ID" value="RKQ60439.1"/>
    <property type="molecule type" value="Genomic_DNA"/>
</dbReference>
<gene>
    <name evidence="3" type="ORF">C7457_1516</name>
</gene>
<feature type="transmembrane region" description="Helical" evidence="2">
    <location>
        <begin position="6"/>
        <end position="27"/>
    </location>
</feature>